<feature type="active site" evidence="4">
    <location>
        <position position="149"/>
    </location>
</feature>
<gene>
    <name evidence="6" type="ORF">POL68_39930</name>
</gene>
<dbReference type="PROSITE" id="PS50122">
    <property type="entry name" value="CHEB"/>
    <property type="match status" value="1"/>
</dbReference>
<organism evidence="6 7">
    <name type="scientific">Stigmatella ashevillensis</name>
    <dbReference type="NCBI Taxonomy" id="2995309"/>
    <lineage>
        <taxon>Bacteria</taxon>
        <taxon>Pseudomonadati</taxon>
        <taxon>Myxococcota</taxon>
        <taxon>Myxococcia</taxon>
        <taxon>Myxococcales</taxon>
        <taxon>Cystobacterineae</taxon>
        <taxon>Archangiaceae</taxon>
        <taxon>Stigmatella</taxon>
    </lineage>
</organism>
<dbReference type="Proteomes" id="UP001221838">
    <property type="component" value="Unassembled WGS sequence"/>
</dbReference>
<evidence type="ECO:0000313" key="6">
    <source>
        <dbReference type="EMBL" id="MDC0714687.1"/>
    </source>
</evidence>
<name>A0ABT5DLZ4_9BACT</name>
<comment type="caution">
    <text evidence="6">The sequence shown here is derived from an EMBL/GenBank/DDBJ whole genome shotgun (WGS) entry which is preliminary data.</text>
</comment>
<dbReference type="InterPro" id="IPR000673">
    <property type="entry name" value="Sig_transdc_resp-reg_Me-estase"/>
</dbReference>
<feature type="active site" evidence="4">
    <location>
        <position position="56"/>
    </location>
</feature>
<dbReference type="EMBL" id="JAQNDM010000002">
    <property type="protein sequence ID" value="MDC0714687.1"/>
    <property type="molecule type" value="Genomic_DNA"/>
</dbReference>
<dbReference type="EC" id="3.1.1.61" evidence="2"/>
<dbReference type="PANTHER" id="PTHR42872:SF6">
    <property type="entry name" value="PROTEIN-GLUTAMATE METHYLESTERASE_PROTEIN-GLUTAMINE GLUTAMINASE"/>
    <property type="match status" value="1"/>
</dbReference>
<dbReference type="PANTHER" id="PTHR42872">
    <property type="entry name" value="PROTEIN-GLUTAMATE METHYLESTERASE/PROTEIN-GLUTAMINE GLUTAMINASE"/>
    <property type="match status" value="1"/>
</dbReference>
<dbReference type="InterPro" id="IPR035909">
    <property type="entry name" value="CheB_C"/>
</dbReference>
<evidence type="ECO:0000256" key="4">
    <source>
        <dbReference type="PROSITE-ProRule" id="PRU00050"/>
    </source>
</evidence>
<keyword evidence="4" id="KW-0145">Chemotaxis</keyword>
<evidence type="ECO:0000256" key="2">
    <source>
        <dbReference type="ARBA" id="ARBA00039140"/>
    </source>
</evidence>
<proteinExistence type="predicted"/>
<evidence type="ECO:0000256" key="1">
    <source>
        <dbReference type="ARBA" id="ARBA00022801"/>
    </source>
</evidence>
<keyword evidence="7" id="KW-1185">Reference proteome</keyword>
<sequence>MDSLDIISRTGVKAQALHGRIEAVVLGVSAGGVDALSILLPALPKDFRPALLIVMHLPRDRPSLLIEIFERKCVLPVREAQDKEPVQPGTVYFAPPDYHLLVDEGPCLSLSADDPVYFSRPSIDVLFESAADIYGSHLAAVILTGANADGARGTAAVREAGGITVAQTPETALAAAMPLAAIARGPIDFILPLEQVARLLRVMGSASGS</sequence>
<accession>A0ABT5DLZ4</accession>
<evidence type="ECO:0000256" key="3">
    <source>
        <dbReference type="ARBA" id="ARBA00048267"/>
    </source>
</evidence>
<keyword evidence="1 4" id="KW-0378">Hydrolase</keyword>
<dbReference type="Pfam" id="PF01339">
    <property type="entry name" value="CheB_methylest"/>
    <property type="match status" value="1"/>
</dbReference>
<dbReference type="Gene3D" id="3.40.50.180">
    <property type="entry name" value="Methylesterase CheB, C-terminal domain"/>
    <property type="match status" value="1"/>
</dbReference>
<dbReference type="CDD" id="cd16433">
    <property type="entry name" value="CheB"/>
    <property type="match status" value="1"/>
</dbReference>
<comment type="catalytic activity">
    <reaction evidence="3">
        <text>[protein]-L-glutamate 5-O-methyl ester + H2O = L-glutamyl-[protein] + methanol + H(+)</text>
        <dbReference type="Rhea" id="RHEA:23236"/>
        <dbReference type="Rhea" id="RHEA-COMP:10208"/>
        <dbReference type="Rhea" id="RHEA-COMP:10311"/>
        <dbReference type="ChEBI" id="CHEBI:15377"/>
        <dbReference type="ChEBI" id="CHEBI:15378"/>
        <dbReference type="ChEBI" id="CHEBI:17790"/>
        <dbReference type="ChEBI" id="CHEBI:29973"/>
        <dbReference type="ChEBI" id="CHEBI:82795"/>
        <dbReference type="EC" id="3.1.1.61"/>
    </reaction>
</comment>
<reference evidence="6 7" key="1">
    <citation type="submission" date="2022-11" db="EMBL/GenBank/DDBJ databases">
        <title>Minimal conservation of predation-associated metabolite biosynthetic gene clusters underscores biosynthetic potential of Myxococcota including descriptions for ten novel species: Archangium lansinium sp. nov., Myxococcus landrumus sp. nov., Nannocystis bai.</title>
        <authorList>
            <person name="Ahearne A."/>
            <person name="Stevens C."/>
            <person name="Dowd S."/>
        </authorList>
    </citation>
    <scope>NUCLEOTIDE SEQUENCE [LARGE SCALE GENOMIC DNA]</scope>
    <source>
        <strain evidence="6 7">NCWAL01</strain>
    </source>
</reference>
<dbReference type="SUPFAM" id="SSF52738">
    <property type="entry name" value="Methylesterase CheB, C-terminal domain"/>
    <property type="match status" value="1"/>
</dbReference>
<feature type="domain" description="CheB-type methylesterase" evidence="5">
    <location>
        <begin position="17"/>
        <end position="207"/>
    </location>
</feature>
<dbReference type="RefSeq" id="WP_272145379.1">
    <property type="nucleotide sequence ID" value="NZ_JAQNDM010000002.1"/>
</dbReference>
<protein>
    <recommendedName>
        <fullName evidence="2">protein-glutamate methylesterase</fullName>
        <ecNumber evidence="2">3.1.1.61</ecNumber>
    </recommendedName>
</protein>
<evidence type="ECO:0000313" key="7">
    <source>
        <dbReference type="Proteomes" id="UP001221838"/>
    </source>
</evidence>
<feature type="active site" evidence="4">
    <location>
        <position position="29"/>
    </location>
</feature>
<evidence type="ECO:0000259" key="5">
    <source>
        <dbReference type="PROSITE" id="PS50122"/>
    </source>
</evidence>